<evidence type="ECO:0000313" key="4">
    <source>
        <dbReference type="Proteomes" id="UP001589740"/>
    </source>
</evidence>
<dbReference type="InterPro" id="IPR048020">
    <property type="entry name" value="Transpos_IS3"/>
</dbReference>
<dbReference type="EMBL" id="JBHMAH010000011">
    <property type="protein sequence ID" value="MFB9860537.1"/>
    <property type="molecule type" value="Genomic_DNA"/>
</dbReference>
<comment type="function">
    <text evidence="1">Involved in the transposition of the insertion sequence.</text>
</comment>
<dbReference type="InterPro" id="IPR012337">
    <property type="entry name" value="RNaseH-like_sf"/>
</dbReference>
<organism evidence="3 4">
    <name type="scientific">Salinicoccus siamensis</name>
    <dbReference type="NCBI Taxonomy" id="381830"/>
    <lineage>
        <taxon>Bacteria</taxon>
        <taxon>Bacillati</taxon>
        <taxon>Bacillota</taxon>
        <taxon>Bacilli</taxon>
        <taxon>Bacillales</taxon>
        <taxon>Staphylococcaceae</taxon>
        <taxon>Salinicoccus</taxon>
    </lineage>
</organism>
<dbReference type="Pfam" id="PF13276">
    <property type="entry name" value="HTH_21"/>
    <property type="match status" value="1"/>
</dbReference>
<sequence>MARHFSAFEIKQLETNPNILRVSERSITYHPEFKKVAVQTYLSGGTPTRIFIDHGFDLAIIGKEQPGRSLRRWRKTYEKYGEVGLENDFRGRGATGRPSDTARSAAEKLKRAEARIKYLEAENGIPKKARNTRKAGEASETRLKPSEVYELIEQLHRKHPLKNMVSHLCKLSGVSRSGYYAWLKGEAGRQMRMENDDKDAALIEKIFDAEKGKVGALQIKLFLENDYGIIMNHKKIRRLMKKYHLTATIRQAKPYRHMLKATKAHSTCKNLLGRAFNQNEPGKVYLTDITYIYYGNGQKAYLSCVKDSTTKEIITHVVSRSLKMDIVYRTLKQLNETVELFHPEAMIHSDQGVHYTHLEFQNRVKQLGLRQSMSRRGNCWDNAPMESFFGHFKDMVDHKACPSFEALKHAVGNYINKYNNERYQWGLKRMTPVQYRGHLLAA</sequence>
<dbReference type="PANTHER" id="PTHR46889:SF5">
    <property type="entry name" value="INTEGRASE PROTEIN"/>
    <property type="match status" value="1"/>
</dbReference>
<dbReference type="InterPro" id="IPR009057">
    <property type="entry name" value="Homeodomain-like_sf"/>
</dbReference>
<dbReference type="Pfam" id="PF13333">
    <property type="entry name" value="rve_2"/>
    <property type="match status" value="1"/>
</dbReference>
<dbReference type="Pfam" id="PF00665">
    <property type="entry name" value="rve"/>
    <property type="match status" value="1"/>
</dbReference>
<feature type="domain" description="Integrase catalytic" evidence="2">
    <location>
        <begin position="277"/>
        <end position="440"/>
    </location>
</feature>
<dbReference type="PROSITE" id="PS50994">
    <property type="entry name" value="INTEGRASE"/>
    <property type="match status" value="1"/>
</dbReference>
<evidence type="ECO:0000259" key="2">
    <source>
        <dbReference type="PROSITE" id="PS50994"/>
    </source>
</evidence>
<dbReference type="InterPro" id="IPR001584">
    <property type="entry name" value="Integrase_cat-core"/>
</dbReference>
<keyword evidence="4" id="KW-1185">Reference proteome</keyword>
<gene>
    <name evidence="3" type="ORF">ACFFLE_05365</name>
</gene>
<dbReference type="SUPFAM" id="SSF46689">
    <property type="entry name" value="Homeodomain-like"/>
    <property type="match status" value="1"/>
</dbReference>
<accession>A0ABV5Z354</accession>
<protein>
    <submittedName>
        <fullName evidence="3">IS3 family transposase</fullName>
    </submittedName>
</protein>
<dbReference type="NCBIfam" id="NF033516">
    <property type="entry name" value="transpos_IS3"/>
    <property type="match status" value="1"/>
</dbReference>
<dbReference type="SUPFAM" id="SSF53098">
    <property type="entry name" value="Ribonuclease H-like"/>
    <property type="match status" value="1"/>
</dbReference>
<reference evidence="3 4" key="1">
    <citation type="submission" date="2024-09" db="EMBL/GenBank/DDBJ databases">
        <authorList>
            <person name="Sun Q."/>
            <person name="Mori K."/>
        </authorList>
    </citation>
    <scope>NUCLEOTIDE SEQUENCE [LARGE SCALE GENOMIC DNA]</scope>
    <source>
        <strain evidence="3 4">JCM 12822</strain>
    </source>
</reference>
<dbReference type="PANTHER" id="PTHR46889">
    <property type="entry name" value="TRANSPOSASE INSF FOR INSERTION SEQUENCE IS3B-RELATED"/>
    <property type="match status" value="1"/>
</dbReference>
<dbReference type="InterPro" id="IPR036397">
    <property type="entry name" value="RNaseH_sf"/>
</dbReference>
<dbReference type="InterPro" id="IPR025948">
    <property type="entry name" value="HTH-like_dom"/>
</dbReference>
<evidence type="ECO:0000256" key="1">
    <source>
        <dbReference type="ARBA" id="ARBA00002286"/>
    </source>
</evidence>
<dbReference type="InterPro" id="IPR050900">
    <property type="entry name" value="Transposase_IS3/IS150/IS904"/>
</dbReference>
<comment type="caution">
    <text evidence="3">The sequence shown here is derived from an EMBL/GenBank/DDBJ whole genome shotgun (WGS) entry which is preliminary data.</text>
</comment>
<dbReference type="RefSeq" id="WP_380570114.1">
    <property type="nucleotide sequence ID" value="NZ_JBHMAH010000011.1"/>
</dbReference>
<name>A0ABV5Z354_9STAP</name>
<evidence type="ECO:0000313" key="3">
    <source>
        <dbReference type="EMBL" id="MFB9860537.1"/>
    </source>
</evidence>
<dbReference type="Proteomes" id="UP001589740">
    <property type="component" value="Unassembled WGS sequence"/>
</dbReference>
<dbReference type="Gene3D" id="3.30.420.10">
    <property type="entry name" value="Ribonuclease H-like superfamily/Ribonuclease H"/>
    <property type="match status" value="1"/>
</dbReference>
<proteinExistence type="predicted"/>